<dbReference type="EMBL" id="CP081673">
    <property type="protein sequence ID" value="QZH65407.1"/>
    <property type="molecule type" value="Genomic_DNA"/>
</dbReference>
<evidence type="ECO:0000313" key="1">
    <source>
        <dbReference type="EMBL" id="QZH65407.1"/>
    </source>
</evidence>
<organism evidence="1 2">
    <name type="scientific">Mycolicibacterium farcinogenes</name>
    <name type="common">Mycobacterium farcinogenes</name>
    <dbReference type="NCBI Taxonomy" id="1802"/>
    <lineage>
        <taxon>Bacteria</taxon>
        <taxon>Bacillati</taxon>
        <taxon>Actinomycetota</taxon>
        <taxon>Actinomycetes</taxon>
        <taxon>Mycobacteriales</taxon>
        <taxon>Mycobacteriaceae</taxon>
        <taxon>Mycolicibacterium</taxon>
    </lineage>
</organism>
<keyword evidence="1" id="KW-0067">ATP-binding</keyword>
<keyword evidence="1" id="KW-0547">Nucleotide-binding</keyword>
<keyword evidence="2" id="KW-1185">Reference proteome</keyword>
<sequence>MTDSPEAIADTTPIFGYHPDADRTDVPLNRSAFRRALVMDKPIHGLIDRVGQCRVHWNSGVELPEGIYWFEGIEAPLLMQIFIGAPPGDATVAPLGALNDDHPLRSAWDWAEHLWNSATPVPTPEFAINDLAVTYPGDVDVTIRDRRFFRNEWSYSVVTEGRRKEVTESKLRPQPEVDGPAAWVTMEPTPASRFGATLTRAKLHGKFTNTLFSFRATRTTFRPYQFKPVLKLLQTGKARLLIADEVGLGKTIEAGLIWTELEARQEANRVLVVCPSSLLSKWKYEMADRFEFELTELDTKALTDFLEKHRQNRLPARQAYICSLERLRSWKGLEELKEFPPEFDLVIVDEAHSMRNSDTKSYTLGTELADWADNLVFLTATPINLHQQDLLNLLELLAPEDYGDLGDLELRLEPNQITNSVAMKLGEKGVRGRDLLKELNKLSTTRLGNALMQRPDFALLRRILDTNSLTPRNIVDAKRHLSDLNTLSTVITRTKKVEVDDQKAKRKEDRQPVYWTDVEEAFYAEYLAWCQARAAATGMPLYFAMQMPLRLASACLPMARQAVLDPVAFGDITDADSDASAIRIEPHADLIAAARALPEHVDTKFDNLRAVLATLHTGRRRALIFTFSVPTLSYLRGRLSEDYRIAVMHGGVKRDVRLKVMADFRAGAYDFVLANRVASEGLDFEFCSAVINYDLPWNPMEIEQRIGRIDRIGQQEETILVVNFVNESTIDERILSRLLDRIDIFESSIGALEPIIAANAPRILQAGFDFTLTQEERDQKVHEMLTALEEQRAGVEDITDASTSLLVSNDVDVAGLESDLVRTGQYIGQRELALLLDDWARTDGAFGVTFLPDGATIELRGNPTMAARVDELTKTSQRTRAETSSISAALRNELPISLALNQEFARTSGGTLLTATSPLAMAATAVPGHRQARFASLKIATSENVVPGLYIVVLATATSASQGGDEIWGCAVTELGRDAGEAPVDALLAALATGGLTDTPLPEIPRLERLTERALDQLRIRHADEQAKRDSEFEALQDAKLISLEAQHQRRKIAIENRIATARSRGRREQSIDLFRRQLERAEERYSALHAEITSQAQPEIQLEPLAACVVEIIVTESAK</sequence>
<dbReference type="Proteomes" id="UP000825598">
    <property type="component" value="Chromosome"/>
</dbReference>
<keyword evidence="1" id="KW-0347">Helicase</keyword>
<evidence type="ECO:0000313" key="2">
    <source>
        <dbReference type="Proteomes" id="UP000825598"/>
    </source>
</evidence>
<proteinExistence type="predicted"/>
<name>A0ACD1FEQ3_MYCFR</name>
<keyword evidence="1" id="KW-0378">Hydrolase</keyword>
<protein>
    <submittedName>
        <fullName evidence="1">DEAD/DEAH box helicase</fullName>
    </submittedName>
</protein>
<gene>
    <name evidence="1" type="ORF">K6L26_26060</name>
</gene>
<accession>A0ACD1FEQ3</accession>
<reference evidence="1" key="1">
    <citation type="submission" date="2021-07" db="EMBL/GenBank/DDBJ databases">
        <title>Complete Genome Sequences of Mycobacterium farcinogenes Isolated from Clinical Specimens from Patients in Thailand.</title>
        <authorList>
            <person name="Sodsai P."/>
        </authorList>
    </citation>
    <scope>NUCLEOTIDE SEQUENCE</scope>
    <source>
        <strain evidence="1">BKK/CU-MFGFA-001</strain>
    </source>
</reference>